<dbReference type="Proteomes" id="UP000657918">
    <property type="component" value="Unassembled WGS sequence"/>
</dbReference>
<feature type="region of interest" description="Disordered" evidence="7">
    <location>
        <begin position="1"/>
        <end position="28"/>
    </location>
</feature>
<evidence type="ECO:0000256" key="7">
    <source>
        <dbReference type="SAM" id="MobiDB-lite"/>
    </source>
</evidence>
<dbReference type="GO" id="GO:0008270">
    <property type="term" value="F:zinc ion binding"/>
    <property type="evidence" value="ECO:0007669"/>
    <property type="project" value="UniProtKB-KW"/>
</dbReference>
<feature type="domain" description="FLZ-type" evidence="8">
    <location>
        <begin position="70"/>
        <end position="114"/>
    </location>
</feature>
<evidence type="ECO:0000313" key="10">
    <source>
        <dbReference type="Proteomes" id="UP000657918"/>
    </source>
</evidence>
<dbReference type="EMBL" id="JADGMS010000005">
    <property type="protein sequence ID" value="KAF9682909.1"/>
    <property type="molecule type" value="Genomic_DNA"/>
</dbReference>
<keyword evidence="4" id="KW-0479">Metal-binding</keyword>
<comment type="caution">
    <text evidence="9">The sequence shown here is derived from an EMBL/GenBank/DDBJ whole genome shotgun (WGS) entry which is preliminary data.</text>
</comment>
<feature type="zinc finger region" description="FLZ-type" evidence="6">
    <location>
        <begin position="70"/>
        <end position="114"/>
    </location>
</feature>
<dbReference type="AlphaFoldDB" id="A0A835MZM5"/>
<feature type="region of interest" description="Disordered" evidence="7">
    <location>
        <begin position="114"/>
        <end position="145"/>
    </location>
</feature>
<dbReference type="PANTHER" id="PTHR33059">
    <property type="entry name" value="FCS-LIKE ZINC FINGER 5"/>
    <property type="match status" value="1"/>
</dbReference>
<accession>A0A835MZM5</accession>
<evidence type="ECO:0000256" key="5">
    <source>
        <dbReference type="ARBA" id="ARBA00022771"/>
    </source>
</evidence>
<evidence type="ECO:0000256" key="1">
    <source>
        <dbReference type="ARBA" id="ARBA00004496"/>
    </source>
</evidence>
<gene>
    <name evidence="9" type="ORF">SADUNF_Sadunf05G0156900</name>
</gene>
<keyword evidence="10" id="KW-1185">Reference proteome</keyword>
<dbReference type="PANTHER" id="PTHR33059:SF4">
    <property type="entry name" value="FCS-LIKE ZINC FINGER 5"/>
    <property type="match status" value="1"/>
</dbReference>
<comment type="subcellular location">
    <subcellularLocation>
        <location evidence="1">Cytoplasm</location>
    </subcellularLocation>
</comment>
<reference evidence="9 10" key="1">
    <citation type="submission" date="2020-10" db="EMBL/GenBank/DDBJ databases">
        <title>Plant Genome Project.</title>
        <authorList>
            <person name="Zhang R.-G."/>
        </authorList>
    </citation>
    <scope>NUCLEOTIDE SEQUENCE [LARGE SCALE GENOMIC DNA]</scope>
    <source>
        <strain evidence="9">FAFU-HL-1</strain>
        <tissue evidence="9">Leaf</tissue>
    </source>
</reference>
<evidence type="ECO:0000256" key="4">
    <source>
        <dbReference type="ARBA" id="ARBA00022723"/>
    </source>
</evidence>
<dbReference type="GO" id="GO:0005737">
    <property type="term" value="C:cytoplasm"/>
    <property type="evidence" value="ECO:0007669"/>
    <property type="project" value="UniProtKB-SubCell"/>
</dbReference>
<evidence type="ECO:0000256" key="2">
    <source>
        <dbReference type="ARBA" id="ARBA00009374"/>
    </source>
</evidence>
<evidence type="ECO:0000256" key="3">
    <source>
        <dbReference type="ARBA" id="ARBA00022490"/>
    </source>
</evidence>
<evidence type="ECO:0000313" key="9">
    <source>
        <dbReference type="EMBL" id="KAF9682909.1"/>
    </source>
</evidence>
<comment type="similarity">
    <text evidence="2">Belongs to the FLZ family.</text>
</comment>
<evidence type="ECO:0000259" key="8">
    <source>
        <dbReference type="PROSITE" id="PS51795"/>
    </source>
</evidence>
<sequence>MPGKRSRLTRSQSFGDVGFGNDRLSPRDGGFTSDNMADQSIQRIIDVSPPPLLLPEKEKDIGGGLVETEHFLERCGLCKKRLNQKQDVYMYGYLGAFCSPECRDAQIAIDKTRQEVHGQSIGTRASSSRKDTTGPALAEPQLVHN</sequence>
<evidence type="ECO:0000256" key="6">
    <source>
        <dbReference type="PROSITE-ProRule" id="PRU01131"/>
    </source>
</evidence>
<keyword evidence="3" id="KW-0963">Cytoplasm</keyword>
<dbReference type="OrthoDB" id="808673at2759"/>
<keyword evidence="5" id="KW-0862">Zinc</keyword>
<keyword evidence="5" id="KW-0863">Zinc-finger</keyword>
<dbReference type="Pfam" id="PF04570">
    <property type="entry name" value="zf-FLZ"/>
    <property type="match status" value="1"/>
</dbReference>
<proteinExistence type="inferred from homology"/>
<organism evidence="9 10">
    <name type="scientific">Salix dunnii</name>
    <dbReference type="NCBI Taxonomy" id="1413687"/>
    <lineage>
        <taxon>Eukaryota</taxon>
        <taxon>Viridiplantae</taxon>
        <taxon>Streptophyta</taxon>
        <taxon>Embryophyta</taxon>
        <taxon>Tracheophyta</taxon>
        <taxon>Spermatophyta</taxon>
        <taxon>Magnoliopsida</taxon>
        <taxon>eudicotyledons</taxon>
        <taxon>Gunneridae</taxon>
        <taxon>Pentapetalae</taxon>
        <taxon>rosids</taxon>
        <taxon>fabids</taxon>
        <taxon>Malpighiales</taxon>
        <taxon>Salicaceae</taxon>
        <taxon>Saliceae</taxon>
        <taxon>Salix</taxon>
    </lineage>
</organism>
<name>A0A835MZM5_9ROSI</name>
<dbReference type="PROSITE" id="PS51795">
    <property type="entry name" value="ZF_FLZ"/>
    <property type="match status" value="1"/>
</dbReference>
<protein>
    <recommendedName>
        <fullName evidence="8">FLZ-type domain-containing protein</fullName>
    </recommendedName>
</protein>
<dbReference type="InterPro" id="IPR007650">
    <property type="entry name" value="Zf-FLZ_dom"/>
</dbReference>